<feature type="compositionally biased region" description="Gly residues" evidence="2">
    <location>
        <begin position="27"/>
        <end position="36"/>
    </location>
</feature>
<keyword evidence="5" id="KW-1185">Reference proteome</keyword>
<evidence type="ECO:0000259" key="3">
    <source>
        <dbReference type="PROSITE" id="PS50050"/>
    </source>
</evidence>
<feature type="region of interest" description="Disordered" evidence="2">
    <location>
        <begin position="14"/>
        <end position="36"/>
    </location>
</feature>
<organism evidence="4 5">
    <name type="scientific">Merluccius polli</name>
    <name type="common">Benguela hake</name>
    <name type="synonym">Merluccius cadenati</name>
    <dbReference type="NCBI Taxonomy" id="89951"/>
    <lineage>
        <taxon>Eukaryota</taxon>
        <taxon>Metazoa</taxon>
        <taxon>Chordata</taxon>
        <taxon>Craniata</taxon>
        <taxon>Vertebrata</taxon>
        <taxon>Euteleostomi</taxon>
        <taxon>Actinopterygii</taxon>
        <taxon>Neopterygii</taxon>
        <taxon>Teleostei</taxon>
        <taxon>Neoteleostei</taxon>
        <taxon>Acanthomorphata</taxon>
        <taxon>Zeiogadaria</taxon>
        <taxon>Gadariae</taxon>
        <taxon>Gadiformes</taxon>
        <taxon>Gadoidei</taxon>
        <taxon>Merlucciidae</taxon>
        <taxon>Merluccius</taxon>
    </lineage>
</organism>
<dbReference type="PROSITE" id="PS50050">
    <property type="entry name" value="TNFR_NGFR_2"/>
    <property type="match status" value="1"/>
</dbReference>
<dbReference type="Proteomes" id="UP001174136">
    <property type="component" value="Unassembled WGS sequence"/>
</dbReference>
<reference evidence="4" key="1">
    <citation type="journal article" date="2023" name="Front. Mar. Sci.">
        <title>A new Merluccius polli reference genome to investigate the effects of global change in West African waters.</title>
        <authorList>
            <person name="Mateo J.L."/>
            <person name="Blanco-Fernandez C."/>
            <person name="Garcia-Vazquez E."/>
            <person name="Machado-Schiaffino G."/>
        </authorList>
    </citation>
    <scope>NUCLEOTIDE SEQUENCE</scope>
    <source>
        <strain evidence="4">C29</strain>
        <tissue evidence="4">Fin</tissue>
    </source>
</reference>
<feature type="repeat" description="TNFR-Cys" evidence="1">
    <location>
        <begin position="73"/>
        <end position="117"/>
    </location>
</feature>
<evidence type="ECO:0000313" key="5">
    <source>
        <dbReference type="Proteomes" id="UP001174136"/>
    </source>
</evidence>
<dbReference type="GO" id="GO:0045121">
    <property type="term" value="C:membrane raft"/>
    <property type="evidence" value="ECO:0007669"/>
    <property type="project" value="TreeGrafter"/>
</dbReference>
<dbReference type="GO" id="GO:0006924">
    <property type="term" value="P:activation-induced cell death of T cells"/>
    <property type="evidence" value="ECO:0007669"/>
    <property type="project" value="TreeGrafter"/>
</dbReference>
<evidence type="ECO:0000256" key="2">
    <source>
        <dbReference type="SAM" id="MobiDB-lite"/>
    </source>
</evidence>
<dbReference type="Gene3D" id="2.10.50.10">
    <property type="entry name" value="Tumor Necrosis Factor Receptor, subunit A, domain 2"/>
    <property type="match status" value="1"/>
</dbReference>
<dbReference type="InterPro" id="IPR001368">
    <property type="entry name" value="TNFR/NGFR_Cys_rich_reg"/>
</dbReference>
<comment type="caution">
    <text evidence="1">Lacks conserved residue(s) required for the propagation of feature annotation.</text>
</comment>
<dbReference type="PANTHER" id="PTHR46874">
    <property type="entry name" value="TUMOR NECROSIS FACTOR RECEPTOR SUPERFAMILY MEMBER 6"/>
    <property type="match status" value="1"/>
</dbReference>
<dbReference type="GO" id="GO:0032872">
    <property type="term" value="P:regulation of stress-activated MAPK cascade"/>
    <property type="evidence" value="ECO:0007669"/>
    <property type="project" value="TreeGrafter"/>
</dbReference>
<dbReference type="GO" id="GO:0097527">
    <property type="term" value="P:necroptotic signaling pathway"/>
    <property type="evidence" value="ECO:0007669"/>
    <property type="project" value="TreeGrafter"/>
</dbReference>
<sequence length="172" mass="19007">MRFHFRFLSPSPAGLGWTPPGRERSGAPGGRSGGGEAHVNMEITQTEERPVVCVQLKLSQPCGDTPEDRVCEYCDPGKTYSSVPNAQSTCKPCASCTQPWANLEVKEECTITKDAVCQCIEDHYCSSRRCTICYPCDKWVSSPSPSGPWLFASSRTTVVFLLLDKSMRTKQF</sequence>
<dbReference type="GO" id="GO:0031265">
    <property type="term" value="C:CD95 death-inducing signaling complex"/>
    <property type="evidence" value="ECO:0007669"/>
    <property type="project" value="TreeGrafter"/>
</dbReference>
<dbReference type="Pfam" id="PF00020">
    <property type="entry name" value="TNFR_c6"/>
    <property type="match status" value="1"/>
</dbReference>
<evidence type="ECO:0000313" key="4">
    <source>
        <dbReference type="EMBL" id="KAK0152930.1"/>
    </source>
</evidence>
<gene>
    <name evidence="4" type="ORF">N1851_005394</name>
</gene>
<dbReference type="GO" id="GO:0005031">
    <property type="term" value="F:tumor necrosis factor receptor activity"/>
    <property type="evidence" value="ECO:0007669"/>
    <property type="project" value="TreeGrafter"/>
</dbReference>
<accession>A0AA47P962</accession>
<comment type="caution">
    <text evidence="4">The sequence shown here is derived from an EMBL/GenBank/DDBJ whole genome shotgun (WGS) entry which is preliminary data.</text>
</comment>
<dbReference type="GO" id="GO:0009897">
    <property type="term" value="C:external side of plasma membrane"/>
    <property type="evidence" value="ECO:0007669"/>
    <property type="project" value="TreeGrafter"/>
</dbReference>
<dbReference type="GO" id="GO:0097049">
    <property type="term" value="P:motor neuron apoptotic process"/>
    <property type="evidence" value="ECO:0007669"/>
    <property type="project" value="TreeGrafter"/>
</dbReference>
<dbReference type="SUPFAM" id="SSF57586">
    <property type="entry name" value="TNF receptor-like"/>
    <property type="match status" value="1"/>
</dbReference>
<dbReference type="GO" id="GO:0043066">
    <property type="term" value="P:negative regulation of apoptotic process"/>
    <property type="evidence" value="ECO:0007669"/>
    <property type="project" value="TreeGrafter"/>
</dbReference>
<dbReference type="EMBL" id="JAOPHQ010000878">
    <property type="protein sequence ID" value="KAK0152930.1"/>
    <property type="molecule type" value="Genomic_DNA"/>
</dbReference>
<name>A0AA47P962_MERPO</name>
<dbReference type="PANTHER" id="PTHR46874:SF1">
    <property type="entry name" value="TUMOR NECROSIS FACTOR RECEPTOR SUPERFAMILY MEMBER 6"/>
    <property type="match status" value="1"/>
</dbReference>
<dbReference type="GO" id="GO:0097192">
    <property type="term" value="P:extrinsic apoptotic signaling pathway in absence of ligand"/>
    <property type="evidence" value="ECO:0007669"/>
    <property type="project" value="TreeGrafter"/>
</dbReference>
<evidence type="ECO:0000256" key="1">
    <source>
        <dbReference type="PROSITE-ProRule" id="PRU00206"/>
    </source>
</evidence>
<dbReference type="AlphaFoldDB" id="A0AA47P962"/>
<dbReference type="SMART" id="SM00208">
    <property type="entry name" value="TNFR"/>
    <property type="match status" value="1"/>
</dbReference>
<proteinExistence type="predicted"/>
<protein>
    <recommendedName>
        <fullName evidence="3">TNFR-Cys domain-containing protein</fullName>
    </recommendedName>
</protein>
<feature type="domain" description="TNFR-Cys" evidence="3">
    <location>
        <begin position="73"/>
        <end position="117"/>
    </location>
</feature>